<organism evidence="1">
    <name type="scientific">marine metagenome</name>
    <dbReference type="NCBI Taxonomy" id="408172"/>
    <lineage>
        <taxon>unclassified sequences</taxon>
        <taxon>metagenomes</taxon>
        <taxon>ecological metagenomes</taxon>
    </lineage>
</organism>
<protein>
    <submittedName>
        <fullName evidence="1">Uncharacterized protein</fullName>
    </submittedName>
</protein>
<evidence type="ECO:0000313" key="1">
    <source>
        <dbReference type="EMBL" id="SVA39372.1"/>
    </source>
</evidence>
<name>A0A381VGI2_9ZZZZ</name>
<reference evidence="1" key="1">
    <citation type="submission" date="2018-05" db="EMBL/GenBank/DDBJ databases">
        <authorList>
            <person name="Lanie J.A."/>
            <person name="Ng W.-L."/>
            <person name="Kazmierczak K.M."/>
            <person name="Andrzejewski T.M."/>
            <person name="Davidsen T.M."/>
            <person name="Wayne K.J."/>
            <person name="Tettelin H."/>
            <person name="Glass J.I."/>
            <person name="Rusch D."/>
            <person name="Podicherti R."/>
            <person name="Tsui H.-C.T."/>
            <person name="Winkler M.E."/>
        </authorList>
    </citation>
    <scope>NUCLEOTIDE SEQUENCE</scope>
</reference>
<dbReference type="AlphaFoldDB" id="A0A381VGI2"/>
<dbReference type="EMBL" id="UINC01008756">
    <property type="protein sequence ID" value="SVA39372.1"/>
    <property type="molecule type" value="Genomic_DNA"/>
</dbReference>
<gene>
    <name evidence="1" type="ORF">METZ01_LOCUS92226</name>
</gene>
<accession>A0A381VGI2</accession>
<proteinExistence type="predicted"/>
<sequence>MVINKSEKEKEKYKSTAIRPVLCLWTGKYLC</sequence>